<dbReference type="PANTHER" id="PTHR46485">
    <property type="entry name" value="LIM DOMAIN KINASE 1"/>
    <property type="match status" value="1"/>
</dbReference>
<evidence type="ECO:0000256" key="1">
    <source>
        <dbReference type="ARBA" id="ARBA00001936"/>
    </source>
</evidence>
<proteinExistence type="inferred from homology"/>
<dbReference type="GO" id="GO:0004713">
    <property type="term" value="F:protein tyrosine kinase activity"/>
    <property type="evidence" value="ECO:0007669"/>
    <property type="project" value="UniProtKB-KW"/>
</dbReference>
<comment type="catalytic activity">
    <reaction evidence="17">
        <text>L-tyrosyl-[protein] + ATP = O-phospho-L-tyrosyl-[protein] + ADP + H(+)</text>
        <dbReference type="Rhea" id="RHEA:10596"/>
        <dbReference type="Rhea" id="RHEA-COMP:10136"/>
        <dbReference type="Rhea" id="RHEA-COMP:20101"/>
        <dbReference type="ChEBI" id="CHEBI:15378"/>
        <dbReference type="ChEBI" id="CHEBI:30616"/>
        <dbReference type="ChEBI" id="CHEBI:46858"/>
        <dbReference type="ChEBI" id="CHEBI:61978"/>
        <dbReference type="ChEBI" id="CHEBI:456216"/>
        <dbReference type="EC" id="2.7.12.1"/>
    </reaction>
</comment>
<dbReference type="FunFam" id="1.10.510.10:FF:000202">
    <property type="entry name" value="Dual specificity testis-specific protein kinase 2"/>
    <property type="match status" value="1"/>
</dbReference>
<keyword evidence="14" id="KW-0464">Manganese</keyword>
<evidence type="ECO:0000256" key="17">
    <source>
        <dbReference type="ARBA" id="ARBA00051680"/>
    </source>
</evidence>
<dbReference type="PANTHER" id="PTHR46485:SF5">
    <property type="entry name" value="CENTER DIVIDER, ISOFORM A"/>
    <property type="match status" value="1"/>
</dbReference>
<evidence type="ECO:0000256" key="19">
    <source>
        <dbReference type="SAM" id="MobiDB-lite"/>
    </source>
</evidence>
<sequence length="749" mass="85034">MPKVELPKNDQFKECVSLGRSREAHCGVSSCQALRHAVSSLYRLDDFQREQIGSGFFSQVYKVTHKTTGEVMVLKMNVNFNNRPNMLREVQLMNRLNHPNILKFMGVCVHEGQLHALTEYISGGSLEGLLADANIEIPWRVRLKLATDIAKGMRYLHSRRIMHRDLTSKNILVRETSHQYTAVVGDFGLACKIPDPLSEKDKALQIVGSPYWMAPECIKGLVYNEKADVFSYGIILCEVLARVEADPDVLPRTRHFGVDYVAFGKMVRDIPQEFLGFLHLALNCCQIDPKKRQSFLEIVNSLEELKSKSQMAAVLADISSLQGDDQDSIDKGRLDRILASSKRKNISQSPSLTVIHTKEISPPRIELLTEQFPGISVELMTPEVVAEFLSKQDEFYTPHRDNPFTERFENAGTKLVGSIRDNWNAWFELPSPSRAITPPATPSTPDDNGTRVRPLRLKVRQCHSLPGSPVLSRKEIDRFLDSSSSTGCRHSSSVMSTVRKLEEDIGDDNFDSRSDSSSNDSALGLDFMLKDFHSLMFTPRNMMQRKSSLMSSIDHYRSRTELLAMREFPAKDLSPHRTHTSRRDKPPGWLSHPDDAFCSTSSSESCMSLEDAFLMSPSSSYSSYSDLESELLHLQTTVQHDHQTRLHSRQRFQELVSVWEAKQLSKVTPSSSDRNKSAQPMHNPLLQRCFLSCSRESCDYYMERVRKFQELKKKWEVQQQTTNSESSSNVAKPESKSIQGRIETSQTEK</sequence>
<dbReference type="PROSITE" id="PS00109">
    <property type="entry name" value="PROTEIN_KINASE_TYR"/>
    <property type="match status" value="1"/>
</dbReference>
<evidence type="ECO:0000313" key="22">
    <source>
        <dbReference type="Proteomes" id="UP001208570"/>
    </source>
</evidence>
<evidence type="ECO:0000256" key="11">
    <source>
        <dbReference type="ARBA" id="ARBA00022840"/>
    </source>
</evidence>
<feature type="compositionally biased region" description="Low complexity" evidence="19">
    <location>
        <begin position="717"/>
        <end position="730"/>
    </location>
</feature>
<dbReference type="GO" id="GO:0005737">
    <property type="term" value="C:cytoplasm"/>
    <property type="evidence" value="ECO:0007669"/>
    <property type="project" value="TreeGrafter"/>
</dbReference>
<comment type="caution">
    <text evidence="21">The sequence shown here is derived from an EMBL/GenBank/DDBJ whole genome shotgun (WGS) entry which is preliminary data.</text>
</comment>
<dbReference type="Gene3D" id="1.10.510.10">
    <property type="entry name" value="Transferase(Phosphotransferase) domain 1"/>
    <property type="match status" value="1"/>
</dbReference>
<comment type="cofactor">
    <cofactor evidence="1">
        <name>Mn(2+)</name>
        <dbReference type="ChEBI" id="CHEBI:29035"/>
    </cofactor>
</comment>
<dbReference type="Gene3D" id="3.30.200.20">
    <property type="entry name" value="Phosphorylase Kinase, domain 1"/>
    <property type="match status" value="1"/>
</dbReference>
<keyword evidence="7" id="KW-0808">Transferase</keyword>
<dbReference type="InterPro" id="IPR050940">
    <property type="entry name" value="Actin_reg-Ser/Thr_kinase"/>
</dbReference>
<dbReference type="GO" id="GO:0046872">
    <property type="term" value="F:metal ion binding"/>
    <property type="evidence" value="ECO:0007669"/>
    <property type="project" value="UniProtKB-KW"/>
</dbReference>
<organism evidence="21 22">
    <name type="scientific">Paralvinella palmiformis</name>
    <dbReference type="NCBI Taxonomy" id="53620"/>
    <lineage>
        <taxon>Eukaryota</taxon>
        <taxon>Metazoa</taxon>
        <taxon>Spiralia</taxon>
        <taxon>Lophotrochozoa</taxon>
        <taxon>Annelida</taxon>
        <taxon>Polychaeta</taxon>
        <taxon>Sedentaria</taxon>
        <taxon>Canalipalpata</taxon>
        <taxon>Terebellida</taxon>
        <taxon>Terebelliformia</taxon>
        <taxon>Alvinellidae</taxon>
        <taxon>Paralvinella</taxon>
    </lineage>
</organism>
<dbReference type="GO" id="GO:0004674">
    <property type="term" value="F:protein serine/threonine kinase activity"/>
    <property type="evidence" value="ECO:0007669"/>
    <property type="project" value="UniProtKB-KW"/>
</dbReference>
<accession>A0AAD9NEC9</accession>
<dbReference type="InterPro" id="IPR001245">
    <property type="entry name" value="Ser-Thr/Tyr_kinase_cat_dom"/>
</dbReference>
<dbReference type="InterPro" id="IPR011009">
    <property type="entry name" value="Kinase-like_dom_sf"/>
</dbReference>
<dbReference type="PROSITE" id="PS50011">
    <property type="entry name" value="PROTEIN_KINASE_DOM"/>
    <property type="match status" value="1"/>
</dbReference>
<keyword evidence="5" id="KW-0723">Serine/threonine-protein kinase</keyword>
<evidence type="ECO:0000256" key="13">
    <source>
        <dbReference type="ARBA" id="ARBA00023137"/>
    </source>
</evidence>
<evidence type="ECO:0000256" key="2">
    <source>
        <dbReference type="ARBA" id="ARBA00001946"/>
    </source>
</evidence>
<feature type="compositionally biased region" description="Polar residues" evidence="19">
    <location>
        <begin position="736"/>
        <end position="749"/>
    </location>
</feature>
<dbReference type="FunFam" id="3.30.200.20:FF:000134">
    <property type="entry name" value="Dual specificity testis-specific protein kinase 2"/>
    <property type="match status" value="1"/>
</dbReference>
<name>A0AAD9NEC9_9ANNE</name>
<keyword evidence="22" id="KW-1185">Reference proteome</keyword>
<evidence type="ECO:0000256" key="8">
    <source>
        <dbReference type="ARBA" id="ARBA00022723"/>
    </source>
</evidence>
<evidence type="ECO:0000256" key="9">
    <source>
        <dbReference type="ARBA" id="ARBA00022741"/>
    </source>
</evidence>
<evidence type="ECO:0000256" key="6">
    <source>
        <dbReference type="ARBA" id="ARBA00022553"/>
    </source>
</evidence>
<evidence type="ECO:0000256" key="18">
    <source>
        <dbReference type="PROSITE-ProRule" id="PRU10141"/>
    </source>
</evidence>
<gene>
    <name evidence="21" type="ORF">LSH36_68g00007</name>
</gene>
<dbReference type="AlphaFoldDB" id="A0AAD9NEC9"/>
<evidence type="ECO:0000256" key="7">
    <source>
        <dbReference type="ARBA" id="ARBA00022679"/>
    </source>
</evidence>
<comment type="cofactor">
    <cofactor evidence="2">
        <name>Mg(2+)</name>
        <dbReference type="ChEBI" id="CHEBI:18420"/>
    </cofactor>
</comment>
<dbReference type="GO" id="GO:0005634">
    <property type="term" value="C:nucleus"/>
    <property type="evidence" value="ECO:0007669"/>
    <property type="project" value="TreeGrafter"/>
</dbReference>
<dbReference type="PROSITE" id="PS00107">
    <property type="entry name" value="PROTEIN_KINASE_ATP"/>
    <property type="match status" value="1"/>
</dbReference>
<evidence type="ECO:0000256" key="3">
    <source>
        <dbReference type="ARBA" id="ARBA00005843"/>
    </source>
</evidence>
<comment type="similarity">
    <text evidence="3">Belongs to the protein kinase superfamily. TKL Ser/Thr protein kinase family.</text>
</comment>
<keyword evidence="13" id="KW-0829">Tyrosine-protein kinase</keyword>
<evidence type="ECO:0000256" key="4">
    <source>
        <dbReference type="ARBA" id="ARBA00013203"/>
    </source>
</evidence>
<comment type="catalytic activity">
    <reaction evidence="16">
        <text>L-threonyl-[protein] + ATP = O-phospho-L-threonyl-[protein] + ADP + H(+)</text>
        <dbReference type="Rhea" id="RHEA:46608"/>
        <dbReference type="Rhea" id="RHEA-COMP:11060"/>
        <dbReference type="Rhea" id="RHEA-COMP:11605"/>
        <dbReference type="ChEBI" id="CHEBI:15378"/>
        <dbReference type="ChEBI" id="CHEBI:30013"/>
        <dbReference type="ChEBI" id="CHEBI:30616"/>
        <dbReference type="ChEBI" id="CHEBI:61977"/>
        <dbReference type="ChEBI" id="CHEBI:456216"/>
        <dbReference type="EC" id="2.7.12.1"/>
    </reaction>
</comment>
<dbReference type="Pfam" id="PF07714">
    <property type="entry name" value="PK_Tyr_Ser-Thr"/>
    <property type="match status" value="1"/>
</dbReference>
<keyword evidence="8" id="KW-0479">Metal-binding</keyword>
<keyword evidence="6" id="KW-0597">Phosphoprotein</keyword>
<dbReference type="InterPro" id="IPR000719">
    <property type="entry name" value="Prot_kinase_dom"/>
</dbReference>
<keyword evidence="11 18" id="KW-0067">ATP-binding</keyword>
<dbReference type="GO" id="GO:0030036">
    <property type="term" value="P:actin cytoskeleton organization"/>
    <property type="evidence" value="ECO:0007669"/>
    <property type="project" value="TreeGrafter"/>
</dbReference>
<dbReference type="InterPro" id="IPR008266">
    <property type="entry name" value="Tyr_kinase_AS"/>
</dbReference>
<evidence type="ECO:0000256" key="10">
    <source>
        <dbReference type="ARBA" id="ARBA00022777"/>
    </source>
</evidence>
<keyword evidence="12" id="KW-0460">Magnesium</keyword>
<feature type="domain" description="Protein kinase" evidence="20">
    <location>
        <begin position="46"/>
        <end position="305"/>
    </location>
</feature>
<reference evidence="21" key="1">
    <citation type="journal article" date="2023" name="Mol. Biol. Evol.">
        <title>Third-Generation Sequencing Reveals the Adaptive Role of the Epigenome in Three Deep-Sea Polychaetes.</title>
        <authorList>
            <person name="Perez M."/>
            <person name="Aroh O."/>
            <person name="Sun Y."/>
            <person name="Lan Y."/>
            <person name="Juniper S.K."/>
            <person name="Young C.R."/>
            <person name="Angers B."/>
            <person name="Qian P.Y."/>
        </authorList>
    </citation>
    <scope>NUCLEOTIDE SEQUENCE</scope>
    <source>
        <strain evidence="21">P08H-3</strain>
    </source>
</reference>
<protein>
    <recommendedName>
        <fullName evidence="4">dual-specificity kinase</fullName>
        <ecNumber evidence="4">2.7.12.1</ecNumber>
    </recommendedName>
</protein>
<dbReference type="Proteomes" id="UP001208570">
    <property type="component" value="Unassembled WGS sequence"/>
</dbReference>
<dbReference type="EMBL" id="JAODUP010000068">
    <property type="protein sequence ID" value="KAK2164109.1"/>
    <property type="molecule type" value="Genomic_DNA"/>
</dbReference>
<feature type="binding site" evidence="18">
    <location>
        <position position="75"/>
    </location>
    <ligand>
        <name>ATP</name>
        <dbReference type="ChEBI" id="CHEBI:30616"/>
    </ligand>
</feature>
<feature type="region of interest" description="Disordered" evidence="19">
    <location>
        <begin position="716"/>
        <end position="749"/>
    </location>
</feature>
<comment type="catalytic activity">
    <reaction evidence="15">
        <text>L-seryl-[protein] + ATP = O-phospho-L-seryl-[protein] + ADP + H(+)</text>
        <dbReference type="Rhea" id="RHEA:17989"/>
        <dbReference type="Rhea" id="RHEA-COMP:9863"/>
        <dbReference type="Rhea" id="RHEA-COMP:11604"/>
        <dbReference type="ChEBI" id="CHEBI:15378"/>
        <dbReference type="ChEBI" id="CHEBI:29999"/>
        <dbReference type="ChEBI" id="CHEBI:30616"/>
        <dbReference type="ChEBI" id="CHEBI:83421"/>
        <dbReference type="ChEBI" id="CHEBI:456216"/>
        <dbReference type="EC" id="2.7.12.1"/>
    </reaction>
</comment>
<dbReference type="EC" id="2.7.12.1" evidence="4"/>
<evidence type="ECO:0000259" key="20">
    <source>
        <dbReference type="PROSITE" id="PS50011"/>
    </source>
</evidence>
<evidence type="ECO:0000256" key="16">
    <source>
        <dbReference type="ARBA" id="ARBA00049308"/>
    </source>
</evidence>
<evidence type="ECO:0000256" key="5">
    <source>
        <dbReference type="ARBA" id="ARBA00022527"/>
    </source>
</evidence>
<evidence type="ECO:0000313" key="21">
    <source>
        <dbReference type="EMBL" id="KAK2164109.1"/>
    </source>
</evidence>
<keyword evidence="10" id="KW-0418">Kinase</keyword>
<keyword evidence="9 18" id="KW-0547">Nucleotide-binding</keyword>
<evidence type="ECO:0000256" key="12">
    <source>
        <dbReference type="ARBA" id="ARBA00022842"/>
    </source>
</evidence>
<dbReference type="SUPFAM" id="SSF56112">
    <property type="entry name" value="Protein kinase-like (PK-like)"/>
    <property type="match status" value="1"/>
</dbReference>
<evidence type="ECO:0000256" key="14">
    <source>
        <dbReference type="ARBA" id="ARBA00023211"/>
    </source>
</evidence>
<dbReference type="GO" id="GO:0004712">
    <property type="term" value="F:protein serine/threonine/tyrosine kinase activity"/>
    <property type="evidence" value="ECO:0007669"/>
    <property type="project" value="UniProtKB-EC"/>
</dbReference>
<evidence type="ECO:0000256" key="15">
    <source>
        <dbReference type="ARBA" id="ARBA00049003"/>
    </source>
</evidence>
<dbReference type="GO" id="GO:0005524">
    <property type="term" value="F:ATP binding"/>
    <property type="evidence" value="ECO:0007669"/>
    <property type="project" value="UniProtKB-UniRule"/>
</dbReference>
<dbReference type="InterPro" id="IPR017441">
    <property type="entry name" value="Protein_kinase_ATP_BS"/>
</dbReference>